<evidence type="ECO:0000313" key="4">
    <source>
        <dbReference type="EMBL" id="MFC4134376.1"/>
    </source>
</evidence>
<comment type="caution">
    <text evidence="4">The sequence shown here is derived from an EMBL/GenBank/DDBJ whole genome shotgun (WGS) entry which is preliminary data.</text>
</comment>
<protein>
    <submittedName>
        <fullName evidence="4">TIGR01777 family oxidoreductase</fullName>
    </submittedName>
</protein>
<dbReference type="InterPro" id="IPR013549">
    <property type="entry name" value="DUF1731"/>
</dbReference>
<dbReference type="NCBIfam" id="TIGR01777">
    <property type="entry name" value="yfcH"/>
    <property type="match status" value="1"/>
</dbReference>
<evidence type="ECO:0000256" key="1">
    <source>
        <dbReference type="ARBA" id="ARBA00009353"/>
    </source>
</evidence>
<evidence type="ECO:0000259" key="3">
    <source>
        <dbReference type="Pfam" id="PF08338"/>
    </source>
</evidence>
<dbReference type="Pfam" id="PF08338">
    <property type="entry name" value="DUF1731"/>
    <property type="match status" value="1"/>
</dbReference>
<dbReference type="InterPro" id="IPR036291">
    <property type="entry name" value="NAD(P)-bd_dom_sf"/>
</dbReference>
<evidence type="ECO:0000259" key="2">
    <source>
        <dbReference type="Pfam" id="PF01370"/>
    </source>
</evidence>
<reference evidence="5" key="1">
    <citation type="journal article" date="2019" name="Int. J. Syst. Evol. Microbiol.">
        <title>The Global Catalogue of Microorganisms (GCM) 10K type strain sequencing project: providing services to taxonomists for standard genome sequencing and annotation.</title>
        <authorList>
            <consortium name="The Broad Institute Genomics Platform"/>
            <consortium name="The Broad Institute Genome Sequencing Center for Infectious Disease"/>
            <person name="Wu L."/>
            <person name="Ma J."/>
        </authorList>
    </citation>
    <scope>NUCLEOTIDE SEQUENCE [LARGE SCALE GENOMIC DNA]</scope>
    <source>
        <strain evidence="5">CGMCC 4.7289</strain>
    </source>
</reference>
<feature type="domain" description="DUF1731" evidence="3">
    <location>
        <begin position="242"/>
        <end position="287"/>
    </location>
</feature>
<accession>A0ABV8LVD4</accession>
<dbReference type="SUPFAM" id="SSF51735">
    <property type="entry name" value="NAD(P)-binding Rossmann-fold domains"/>
    <property type="match status" value="1"/>
</dbReference>
<dbReference type="InterPro" id="IPR001509">
    <property type="entry name" value="Epimerase_deHydtase"/>
</dbReference>
<dbReference type="PANTHER" id="PTHR11092:SF0">
    <property type="entry name" value="EPIMERASE FAMILY PROTEIN SDR39U1"/>
    <property type="match status" value="1"/>
</dbReference>
<sequence>MRIVVAGASGFLGQPLIAHLRSAGHQVTQLVRREPERPGQVRWDPTKPIRLPDETGAVVNLCGAGVGDHRWSTAYKELIYSSRIVPTTTLATAVREQDVPLLVNASGVAAYGDRGDEVLTDDSATVTGDFLADLSVDWEGAAMTAAPARVAILRTGLPLHRSGGLLKPLLLAFKLGVGGKLGSGRQWLPWISRTDWLRAIGHIIATQELAGPVNLAGPEAATNAEFTTTLGGLLHRPTIMPIPEFGVRLLVGEFANEAFKSTRMVPEALRRTGFDFEHRTIREGLTAALHD</sequence>
<dbReference type="Proteomes" id="UP001595816">
    <property type="component" value="Unassembled WGS sequence"/>
</dbReference>
<dbReference type="Gene3D" id="3.40.50.720">
    <property type="entry name" value="NAD(P)-binding Rossmann-like Domain"/>
    <property type="match status" value="1"/>
</dbReference>
<gene>
    <name evidence="4" type="ORF">ACFOZ4_27510</name>
</gene>
<keyword evidence="5" id="KW-1185">Reference proteome</keyword>
<dbReference type="RefSeq" id="WP_253761463.1">
    <property type="nucleotide sequence ID" value="NZ_JAMZDZ010000001.1"/>
</dbReference>
<evidence type="ECO:0000313" key="5">
    <source>
        <dbReference type="Proteomes" id="UP001595816"/>
    </source>
</evidence>
<dbReference type="PANTHER" id="PTHR11092">
    <property type="entry name" value="SUGAR NUCLEOTIDE EPIMERASE RELATED"/>
    <property type="match status" value="1"/>
</dbReference>
<dbReference type="Pfam" id="PF01370">
    <property type="entry name" value="Epimerase"/>
    <property type="match status" value="1"/>
</dbReference>
<feature type="domain" description="NAD-dependent epimerase/dehydratase" evidence="2">
    <location>
        <begin position="3"/>
        <end position="206"/>
    </location>
</feature>
<name>A0ABV8LVD4_9ACTN</name>
<proteinExistence type="inferred from homology"/>
<organism evidence="4 5">
    <name type="scientific">Hamadaea flava</name>
    <dbReference type="NCBI Taxonomy" id="1742688"/>
    <lineage>
        <taxon>Bacteria</taxon>
        <taxon>Bacillati</taxon>
        <taxon>Actinomycetota</taxon>
        <taxon>Actinomycetes</taxon>
        <taxon>Micromonosporales</taxon>
        <taxon>Micromonosporaceae</taxon>
        <taxon>Hamadaea</taxon>
    </lineage>
</organism>
<dbReference type="InterPro" id="IPR010099">
    <property type="entry name" value="SDR39U1"/>
</dbReference>
<comment type="similarity">
    <text evidence="1">Belongs to the NAD(P)-dependent epimerase/dehydratase family. SDR39U1 subfamily.</text>
</comment>
<dbReference type="EMBL" id="JBHSAY010000015">
    <property type="protein sequence ID" value="MFC4134376.1"/>
    <property type="molecule type" value="Genomic_DNA"/>
</dbReference>